<organism evidence="2 3">
    <name type="scientific">Amanita muscaria (strain Koide BX008)</name>
    <dbReference type="NCBI Taxonomy" id="946122"/>
    <lineage>
        <taxon>Eukaryota</taxon>
        <taxon>Fungi</taxon>
        <taxon>Dikarya</taxon>
        <taxon>Basidiomycota</taxon>
        <taxon>Agaricomycotina</taxon>
        <taxon>Agaricomycetes</taxon>
        <taxon>Agaricomycetidae</taxon>
        <taxon>Agaricales</taxon>
        <taxon>Pluteineae</taxon>
        <taxon>Amanitaceae</taxon>
        <taxon>Amanita</taxon>
    </lineage>
</organism>
<feature type="compositionally biased region" description="Polar residues" evidence="1">
    <location>
        <begin position="36"/>
        <end position="45"/>
    </location>
</feature>
<dbReference type="EMBL" id="KN818270">
    <property type="protein sequence ID" value="KIL62464.1"/>
    <property type="molecule type" value="Genomic_DNA"/>
</dbReference>
<feature type="region of interest" description="Disordered" evidence="1">
    <location>
        <begin position="29"/>
        <end position="60"/>
    </location>
</feature>
<dbReference type="HOGENOM" id="CLU_2941263_0_0_1"/>
<name>A0A0C2T7A1_AMAMK</name>
<dbReference type="Proteomes" id="UP000054549">
    <property type="component" value="Unassembled WGS sequence"/>
</dbReference>
<dbReference type="AlphaFoldDB" id="A0A0C2T7A1"/>
<evidence type="ECO:0000313" key="2">
    <source>
        <dbReference type="EMBL" id="KIL62464.1"/>
    </source>
</evidence>
<evidence type="ECO:0000313" key="3">
    <source>
        <dbReference type="Proteomes" id="UP000054549"/>
    </source>
</evidence>
<accession>A0A0C2T7A1</accession>
<sequence length="60" mass="7184">MIPSHETRRDSTVLDILLFIDSYQPNGLTVRKRQTDQSSKFNNQRMETRRRYDSDSIDNH</sequence>
<reference evidence="2 3" key="1">
    <citation type="submission" date="2014-04" db="EMBL/GenBank/DDBJ databases">
        <title>Evolutionary Origins and Diversification of the Mycorrhizal Mutualists.</title>
        <authorList>
            <consortium name="DOE Joint Genome Institute"/>
            <consortium name="Mycorrhizal Genomics Consortium"/>
            <person name="Kohler A."/>
            <person name="Kuo A."/>
            <person name="Nagy L.G."/>
            <person name="Floudas D."/>
            <person name="Copeland A."/>
            <person name="Barry K.W."/>
            <person name="Cichocki N."/>
            <person name="Veneault-Fourrey C."/>
            <person name="LaButti K."/>
            <person name="Lindquist E.A."/>
            <person name="Lipzen A."/>
            <person name="Lundell T."/>
            <person name="Morin E."/>
            <person name="Murat C."/>
            <person name="Riley R."/>
            <person name="Ohm R."/>
            <person name="Sun H."/>
            <person name="Tunlid A."/>
            <person name="Henrissat B."/>
            <person name="Grigoriev I.V."/>
            <person name="Hibbett D.S."/>
            <person name="Martin F."/>
        </authorList>
    </citation>
    <scope>NUCLEOTIDE SEQUENCE [LARGE SCALE GENOMIC DNA]</scope>
    <source>
        <strain evidence="2 3">Koide BX008</strain>
    </source>
</reference>
<keyword evidence="3" id="KW-1185">Reference proteome</keyword>
<evidence type="ECO:0000256" key="1">
    <source>
        <dbReference type="SAM" id="MobiDB-lite"/>
    </source>
</evidence>
<protein>
    <submittedName>
        <fullName evidence="2">Uncharacterized protein</fullName>
    </submittedName>
</protein>
<gene>
    <name evidence="2" type="ORF">M378DRAFT_165670</name>
</gene>
<dbReference type="InParanoid" id="A0A0C2T7A1"/>
<feature type="compositionally biased region" description="Basic and acidic residues" evidence="1">
    <location>
        <begin position="46"/>
        <end position="60"/>
    </location>
</feature>
<proteinExistence type="predicted"/>